<accession>A0A6N3SYZ5</accession>
<dbReference type="EMBL" id="BAMW01000006">
    <property type="protein sequence ID" value="GAN62159.1"/>
    <property type="molecule type" value="Genomic_DNA"/>
</dbReference>
<sequence length="63" mass="7069">MLMEGARLFQQFINESGLAMIDVSNDGDIADIHERGLMFPARSAATVQRNGAVALRYKECWPR</sequence>
<evidence type="ECO:0000313" key="4">
    <source>
        <dbReference type="Proteomes" id="UP000321104"/>
    </source>
</evidence>
<dbReference type="Proteomes" id="UP000321104">
    <property type="component" value="Unassembled WGS sequence"/>
</dbReference>
<comment type="caution">
    <text evidence="2">The sequence shown here is derived from an EMBL/GenBank/DDBJ whole genome shotgun (WGS) entry which is preliminary data.</text>
</comment>
<dbReference type="AntiFam" id="ANF00072">
    <property type="entry name" value="Shadow ORF (opposite TypA)"/>
</dbReference>
<gene>
    <name evidence="1" type="ORF">Abin_006_149</name>
    <name evidence="2" type="ORF">AIN02nite_01510</name>
</gene>
<evidence type="ECO:0000313" key="2">
    <source>
        <dbReference type="EMBL" id="GEN02126.1"/>
    </source>
</evidence>
<protein>
    <submittedName>
        <fullName evidence="2">Uncharacterized protein</fullName>
    </submittedName>
</protein>
<evidence type="ECO:0000313" key="1">
    <source>
        <dbReference type="EMBL" id="GAN62159.1"/>
    </source>
</evidence>
<dbReference type="EMBL" id="BJXQ01000001">
    <property type="protein sequence ID" value="GEN02126.1"/>
    <property type="molecule type" value="Genomic_DNA"/>
</dbReference>
<evidence type="ECO:0000313" key="3">
    <source>
        <dbReference type="Proteomes" id="UP000032673"/>
    </source>
</evidence>
<proteinExistence type="predicted"/>
<organism evidence="2 4">
    <name type="scientific">Acetobacter indonesiensis</name>
    <dbReference type="NCBI Taxonomy" id="104101"/>
    <lineage>
        <taxon>Bacteria</taxon>
        <taxon>Pseudomonadati</taxon>
        <taxon>Pseudomonadota</taxon>
        <taxon>Alphaproteobacteria</taxon>
        <taxon>Acetobacterales</taxon>
        <taxon>Acetobacteraceae</taxon>
        <taxon>Acetobacter</taxon>
    </lineage>
</organism>
<name>A0A6N3SYZ5_9PROT</name>
<dbReference type="Proteomes" id="UP000032673">
    <property type="component" value="Unassembled WGS sequence"/>
</dbReference>
<reference evidence="1 3" key="1">
    <citation type="submission" date="2012-11" db="EMBL/GenBank/DDBJ databases">
        <title>Whole genome sequence of Acetobacter indonesiensis 5H-1.</title>
        <authorList>
            <person name="Azuma Y."/>
            <person name="Higashiura N."/>
            <person name="Hirakawa H."/>
            <person name="Matsushita K."/>
        </authorList>
    </citation>
    <scope>NUCLEOTIDE SEQUENCE [LARGE SCALE GENOMIC DNA]</scope>
    <source>
        <strain evidence="1 3">5H-1</strain>
    </source>
</reference>
<reference evidence="2 4" key="2">
    <citation type="submission" date="2019-07" db="EMBL/GenBank/DDBJ databases">
        <title>Whole genome shotgun sequence of Acetobacter indonesiensis NBRC 16471.</title>
        <authorList>
            <person name="Hosoyama A."/>
            <person name="Uohara A."/>
            <person name="Ohji S."/>
            <person name="Ichikawa N."/>
        </authorList>
    </citation>
    <scope>NUCLEOTIDE SEQUENCE [LARGE SCALE GENOMIC DNA]</scope>
    <source>
        <strain evidence="2 4">NBRC 16471</strain>
    </source>
</reference>
<keyword evidence="3" id="KW-1185">Reference proteome</keyword>
<dbReference type="AlphaFoldDB" id="A0A6N3SYZ5"/>